<proteinExistence type="predicted"/>
<organism evidence="1 2">
    <name type="scientific">Actinophytocola algeriensis</name>
    <dbReference type="NCBI Taxonomy" id="1768010"/>
    <lineage>
        <taxon>Bacteria</taxon>
        <taxon>Bacillati</taxon>
        <taxon>Actinomycetota</taxon>
        <taxon>Actinomycetes</taxon>
        <taxon>Pseudonocardiales</taxon>
        <taxon>Pseudonocardiaceae</taxon>
    </lineage>
</organism>
<gene>
    <name evidence="1" type="ORF">FHR82_008834</name>
</gene>
<dbReference type="EMBL" id="JACHJQ010000014">
    <property type="protein sequence ID" value="MBB4912562.1"/>
    <property type="molecule type" value="Genomic_DNA"/>
</dbReference>
<evidence type="ECO:0000313" key="2">
    <source>
        <dbReference type="Proteomes" id="UP000520767"/>
    </source>
</evidence>
<name>A0A7W7QFD5_9PSEU</name>
<keyword evidence="2" id="KW-1185">Reference proteome</keyword>
<comment type="caution">
    <text evidence="1">The sequence shown here is derived from an EMBL/GenBank/DDBJ whole genome shotgun (WGS) entry which is preliminary data.</text>
</comment>
<protein>
    <submittedName>
        <fullName evidence="1">Uncharacterized protein</fullName>
    </submittedName>
</protein>
<accession>A0A7W7QFD5</accession>
<sequence>MTAQRLLILHSGDLGTDDVRQLVDLVVRESGRDLAGVRITTYPAPDPNELLAHALVLEHADELAPEPLSRLSTYTVEAAKGRCVVVAVWADEVRPWVWRTAPEHLARVEATGFGVVRRPGWARLATSGALSFLGCARDGDARRFPELQVVVSVFPSARPRRVRRLMPGGYSRWVDTVFARAGVRMDDGDAAHWLVCGRVLHLAYFSPDPDTAPLVPWDLLSRAEKRGGGELT</sequence>
<dbReference type="Proteomes" id="UP000520767">
    <property type="component" value="Unassembled WGS sequence"/>
</dbReference>
<evidence type="ECO:0000313" key="1">
    <source>
        <dbReference type="EMBL" id="MBB4912562.1"/>
    </source>
</evidence>
<reference evidence="1 2" key="1">
    <citation type="submission" date="2020-08" db="EMBL/GenBank/DDBJ databases">
        <title>Genomic Encyclopedia of Type Strains, Phase III (KMG-III): the genomes of soil and plant-associated and newly described type strains.</title>
        <authorList>
            <person name="Whitman W."/>
        </authorList>
    </citation>
    <scope>NUCLEOTIDE SEQUENCE [LARGE SCALE GENOMIC DNA]</scope>
    <source>
        <strain evidence="1 2">CECT 8960</strain>
    </source>
</reference>
<dbReference type="AlphaFoldDB" id="A0A7W7QFD5"/>